<reference evidence="3" key="1">
    <citation type="journal article" date="2019" name="Int. J. Syst. Evol. Microbiol.">
        <title>The Global Catalogue of Microorganisms (GCM) 10K type strain sequencing project: providing services to taxonomists for standard genome sequencing and annotation.</title>
        <authorList>
            <consortium name="The Broad Institute Genomics Platform"/>
            <consortium name="The Broad Institute Genome Sequencing Center for Infectious Disease"/>
            <person name="Wu L."/>
            <person name="Ma J."/>
        </authorList>
    </citation>
    <scope>NUCLEOTIDE SEQUENCE [LARGE SCALE GENOMIC DNA]</scope>
    <source>
        <strain evidence="3">CCM 8903</strain>
    </source>
</reference>
<gene>
    <name evidence="2" type="ORF">ACFQ5J_07985</name>
</gene>
<feature type="transmembrane region" description="Helical" evidence="1">
    <location>
        <begin position="45"/>
        <end position="68"/>
    </location>
</feature>
<protein>
    <recommendedName>
        <fullName evidence="4">ABC transporter permease</fullName>
    </recommendedName>
</protein>
<dbReference type="EMBL" id="JBHTON010000022">
    <property type="protein sequence ID" value="MFD1485167.1"/>
    <property type="molecule type" value="Genomic_DNA"/>
</dbReference>
<sequence length="265" mass="29163">MTSFKQVWWVMAKERGRQLTQLLGIDLAVVVVLIVMRLIGRLSAIDLVGFTTLMALITAVAGFVAMAQSQEQVWVTNRWRLIPVANWRLYLASTLANTLAIVLLWVVLGVLEIGIATLEGFGVDGSVWRDLANGTLPFLAIVLAFTLLLWSLISLAHMLSLVITDFLPGTQGKWLRRGLTFIIVLVALKLVDWLFTGMAWLIEKLGISPAAFTYFGGSVMAFQGSVVADMWLAVGMVSLGAVVLSVINCYLLAHWVETKQLQQMA</sequence>
<feature type="transmembrane region" description="Helical" evidence="1">
    <location>
        <begin position="89"/>
        <end position="118"/>
    </location>
</feature>
<evidence type="ECO:0000313" key="3">
    <source>
        <dbReference type="Proteomes" id="UP001597252"/>
    </source>
</evidence>
<keyword evidence="1" id="KW-0472">Membrane</keyword>
<evidence type="ECO:0000256" key="1">
    <source>
        <dbReference type="SAM" id="Phobius"/>
    </source>
</evidence>
<dbReference type="Proteomes" id="UP001597252">
    <property type="component" value="Unassembled WGS sequence"/>
</dbReference>
<organism evidence="2 3">
    <name type="scientific">Lacticaseibacillus baoqingensis</name>
    <dbReference type="NCBI Taxonomy" id="2486013"/>
    <lineage>
        <taxon>Bacteria</taxon>
        <taxon>Bacillati</taxon>
        <taxon>Bacillota</taxon>
        <taxon>Bacilli</taxon>
        <taxon>Lactobacillales</taxon>
        <taxon>Lactobacillaceae</taxon>
        <taxon>Lacticaseibacillus</taxon>
    </lineage>
</organism>
<keyword evidence="1" id="KW-1133">Transmembrane helix</keyword>
<feature type="transmembrane region" description="Helical" evidence="1">
    <location>
        <begin position="230"/>
        <end position="253"/>
    </location>
</feature>
<comment type="caution">
    <text evidence="2">The sequence shown here is derived from an EMBL/GenBank/DDBJ whole genome shotgun (WGS) entry which is preliminary data.</text>
</comment>
<dbReference type="RefSeq" id="WP_125754237.1">
    <property type="nucleotide sequence ID" value="NZ_JBHTON010000022.1"/>
</dbReference>
<keyword evidence="3" id="KW-1185">Reference proteome</keyword>
<proteinExistence type="predicted"/>
<name>A0ABW4E5K3_9LACO</name>
<feature type="transmembrane region" description="Helical" evidence="1">
    <location>
        <begin position="138"/>
        <end position="167"/>
    </location>
</feature>
<evidence type="ECO:0000313" key="2">
    <source>
        <dbReference type="EMBL" id="MFD1485167.1"/>
    </source>
</evidence>
<feature type="transmembrane region" description="Helical" evidence="1">
    <location>
        <begin position="179"/>
        <end position="202"/>
    </location>
</feature>
<keyword evidence="1" id="KW-0812">Transmembrane</keyword>
<accession>A0ABW4E5K3</accession>
<evidence type="ECO:0008006" key="4">
    <source>
        <dbReference type="Google" id="ProtNLM"/>
    </source>
</evidence>
<feature type="transmembrane region" description="Helical" evidence="1">
    <location>
        <begin position="21"/>
        <end position="39"/>
    </location>
</feature>